<protein>
    <submittedName>
        <fullName evidence="2">Uncharacterized protein</fullName>
    </submittedName>
</protein>
<evidence type="ECO:0000313" key="2">
    <source>
        <dbReference type="EMBL" id="EXJ14566.1"/>
    </source>
</evidence>
<gene>
    <name evidence="2" type="ORF">D779_2358</name>
</gene>
<comment type="caution">
    <text evidence="2">The sequence shown here is derived from an EMBL/GenBank/DDBJ whole genome shotgun (WGS) entry which is preliminary data.</text>
</comment>
<sequence>MANPGSGSSPQARGTVAGSVVVVVLMRFIPAGAGNGKADVKQVEVSAVHPRRRGERALRIAVTTWSHGSSPQARGTGHHGLRLRRFHRFIPAGAGNGRSTWPDVAVVTVHPRRRGERIIKGALAGDHTGSSPQARGTGGPFANVLGHSRFIPAGAGNGEGTGEGDVQIPVHPRRRGERGPDEDRLLPYNGSSPQARGTDSFGVHGRFPGRFIPAGAGNGASGTSSRESRSVHPRRRGERRTPRRHWISWTGSSPQARGTAVQMVKRSTIIRFIPAGAGNGSIHRR</sequence>
<reference evidence="2 3" key="1">
    <citation type="submission" date="2012-11" db="EMBL/GenBank/DDBJ databases">
        <title>Genome assembly of Thiorhodococcus sp. AK35.</title>
        <authorList>
            <person name="Nupur N."/>
            <person name="Khatri I."/>
            <person name="Subramanian S."/>
            <person name="Pinnaka A."/>
        </authorList>
    </citation>
    <scope>NUCLEOTIDE SEQUENCE [LARGE SCALE GENOMIC DNA]</scope>
    <source>
        <strain evidence="2 3">AK35</strain>
    </source>
</reference>
<dbReference type="AlphaFoldDB" id="W9VC59"/>
<dbReference type="AntiFam" id="ANF00057">
    <property type="entry name" value="Translation of E. coli type CRISPR repeat"/>
</dbReference>
<evidence type="ECO:0000313" key="3">
    <source>
        <dbReference type="Proteomes" id="UP000019460"/>
    </source>
</evidence>
<feature type="region of interest" description="Disordered" evidence="1">
    <location>
        <begin position="120"/>
        <end position="245"/>
    </location>
</feature>
<keyword evidence="3" id="KW-1185">Reference proteome</keyword>
<dbReference type="PATRIC" id="fig|1249627.3.peg.2676"/>
<dbReference type="EMBL" id="AONC01000039">
    <property type="protein sequence ID" value="EXJ14566.1"/>
    <property type="molecule type" value="Genomic_DNA"/>
</dbReference>
<organism evidence="2 3">
    <name type="scientific">Imhoffiella purpurea</name>
    <dbReference type="NCBI Taxonomy" id="1249627"/>
    <lineage>
        <taxon>Bacteria</taxon>
        <taxon>Pseudomonadati</taxon>
        <taxon>Pseudomonadota</taxon>
        <taxon>Gammaproteobacteria</taxon>
        <taxon>Chromatiales</taxon>
        <taxon>Chromatiaceae</taxon>
        <taxon>Imhoffiella</taxon>
    </lineage>
</organism>
<dbReference type="eggNOG" id="ENOG5032V99">
    <property type="taxonomic scope" value="Bacteria"/>
</dbReference>
<dbReference type="STRING" id="1249627.D779_2358"/>
<evidence type="ECO:0000256" key="1">
    <source>
        <dbReference type="SAM" id="MobiDB-lite"/>
    </source>
</evidence>
<name>W9VC59_9GAMM</name>
<dbReference type="AntiFam" id="ANF00006">
    <property type="entry name" value="Translation of CRISPR region"/>
</dbReference>
<proteinExistence type="predicted"/>
<accession>W9VC59</accession>
<dbReference type="Proteomes" id="UP000019460">
    <property type="component" value="Unassembled WGS sequence"/>
</dbReference>
<feature type="compositionally biased region" description="Basic residues" evidence="1">
    <location>
        <begin position="231"/>
        <end position="245"/>
    </location>
</feature>